<name>H2A234_MUHV1</name>
<keyword evidence="1" id="KW-0812">Transmembrane</keyword>
<evidence type="ECO:0000313" key="3">
    <source>
        <dbReference type="Proteomes" id="UP000122533"/>
    </source>
</evidence>
<dbReference type="Pfam" id="PF12216">
    <property type="entry name" value="m04gp34like"/>
    <property type="match status" value="1"/>
</dbReference>
<feature type="transmembrane region" description="Helical" evidence="1">
    <location>
        <begin position="263"/>
        <end position="286"/>
    </location>
</feature>
<organismHost>
    <name type="scientific">Mus musculus</name>
    <name type="common">Mouse</name>
    <dbReference type="NCBI Taxonomy" id="10090"/>
</organismHost>
<organism evidence="2 3">
    <name type="scientific">Murid herpesvirus 1</name>
    <name type="common">MuHV-1</name>
    <name type="synonym">Mouse cytomegalovirus</name>
    <dbReference type="NCBI Taxonomy" id="10366"/>
    <lineage>
        <taxon>Viruses</taxon>
        <taxon>Duplodnaviria</taxon>
        <taxon>Heunggongvirae</taxon>
        <taxon>Peploviricota</taxon>
        <taxon>Herviviricetes</taxon>
        <taxon>Herpesvirales</taxon>
        <taxon>Orthoherpesviridae</taxon>
        <taxon>Betaherpesvirinae</taxon>
        <taxon>Muromegalovirus</taxon>
        <taxon>Muromegalovirus muridbeta1</taxon>
    </lineage>
</organism>
<dbReference type="Gene3D" id="2.60.40.2900">
    <property type="match status" value="1"/>
</dbReference>
<accession>H2A234</accession>
<dbReference type="Proteomes" id="UP000122533">
    <property type="component" value="Segment"/>
</dbReference>
<evidence type="ECO:0000313" key="2">
    <source>
        <dbReference type="EMBL" id="CCE57003.1"/>
    </source>
</evidence>
<keyword evidence="1" id="KW-0472">Membrane</keyword>
<feature type="transmembrane region" description="Helical" evidence="1">
    <location>
        <begin position="21"/>
        <end position="41"/>
    </location>
</feature>
<gene>
    <name evidence="2" type="primary">m03</name>
</gene>
<protein>
    <submittedName>
        <fullName evidence="2">M03 protein</fullName>
    </submittedName>
</protein>
<keyword evidence="1" id="KW-1133">Transmembrane helix</keyword>
<evidence type="ECO:0000256" key="1">
    <source>
        <dbReference type="SAM" id="Phobius"/>
    </source>
</evidence>
<proteinExistence type="predicted"/>
<sequence>MLRSARESMKIVRVSSPSVRVSLRSAWLFWSFVLCVVTSYVCESSANANQWCSGLNDTIHKKLEEINYMNMKSSVQLGCLSPRRITDVSLMIHNNVTKAYFTLPSTGIYVNATWLFEWIVVPLLALVGETGCYTSTTSSIPRMLTKFTSPIFSSYNTSGTRIIRTVGLNDGFKIDSSSGELHIFSNASVVANITAKDILCILKLCTWKLSDSMISVNDTTLNNNLSTIISLPIYNESAALSDTQSRHNYGISQRHVTRRSNTAVLVAVLVFIIVTLFVAAIFGYFYRSTLVRHLSGLTTLQFRQPDRHPNDRI</sequence>
<dbReference type="EMBL" id="HE610454">
    <property type="protein sequence ID" value="CCE57003.1"/>
    <property type="molecule type" value="Genomic_DNA"/>
</dbReference>
<dbReference type="InterPro" id="IPR038708">
    <property type="entry name" value="Gp34-like_sf"/>
</dbReference>
<dbReference type="InterPro" id="IPR022022">
    <property type="entry name" value="M04gp34-like"/>
</dbReference>
<reference evidence="2 3" key="1">
    <citation type="journal article" date="2013" name="Virology">
        <title>The genome of murine cytomegalovirus is shaped by purifying selection and extensive recombination.</title>
        <authorList>
            <person name="Smith L.M."/>
            <person name="McWhorter A.R."/>
            <person name="Shellam G.R."/>
            <person name="Redwood A.J."/>
        </authorList>
    </citation>
    <scope>NUCLEOTIDE SEQUENCE [LARGE SCALE GENOMIC DNA]</scope>
    <source>
        <strain evidence="2">N1</strain>
    </source>
</reference>